<sequence length="61" mass="6885">MAKDVKLSKTVPTGQNVNLPTGHNCEKCGNMTTERTLQVVKTLKPDGSRQTNFYHRDCTKY</sequence>
<evidence type="ECO:0000313" key="3">
    <source>
        <dbReference type="Proteomes" id="UP000521676"/>
    </source>
</evidence>
<gene>
    <name evidence="1" type="ORF">HXX08_04220</name>
    <name evidence="2" type="ORF">OZ401_000192</name>
</gene>
<organism evidence="1 3">
    <name type="scientific">Candidatus Chlorohelix allophototropha</name>
    <dbReference type="NCBI Taxonomy" id="3003348"/>
    <lineage>
        <taxon>Bacteria</taxon>
        <taxon>Bacillati</taxon>
        <taxon>Chloroflexota</taxon>
        <taxon>Chloroflexia</taxon>
        <taxon>Candidatus Chloroheliales</taxon>
        <taxon>Candidatus Chloroheliaceae</taxon>
        <taxon>Candidatus Chlorohelix</taxon>
    </lineage>
</organism>
<reference evidence="1 3" key="1">
    <citation type="submission" date="2020-06" db="EMBL/GenBank/DDBJ databases">
        <title>Anoxygenic phototrophic Chloroflexota member uses a Type I reaction center.</title>
        <authorList>
            <person name="Tsuji J.M."/>
            <person name="Shaw N.A."/>
            <person name="Nagashima S."/>
            <person name="Venkiteswaran J."/>
            <person name="Schiff S.L."/>
            <person name="Hanada S."/>
            <person name="Tank M."/>
            <person name="Neufeld J.D."/>
        </authorList>
    </citation>
    <scope>NUCLEOTIDE SEQUENCE [LARGE SCALE GENOMIC DNA]</scope>
    <source>
        <strain evidence="1">L227-S17</strain>
    </source>
</reference>
<dbReference type="Proteomes" id="UP000521676">
    <property type="component" value="Unassembled WGS sequence"/>
</dbReference>
<protein>
    <recommendedName>
        <fullName evidence="5">PARP-type domain-containing protein</fullName>
    </recommendedName>
</protein>
<proteinExistence type="predicted"/>
<keyword evidence="4" id="KW-1185">Reference proteome</keyword>
<dbReference type="EMBL" id="JACATZ010000001">
    <property type="protein sequence ID" value="NWJ45066.1"/>
    <property type="molecule type" value="Genomic_DNA"/>
</dbReference>
<dbReference type="EMBL" id="CP128399">
    <property type="protein sequence ID" value="WJW66946.1"/>
    <property type="molecule type" value="Genomic_DNA"/>
</dbReference>
<reference evidence="2" key="2">
    <citation type="journal article" date="2024" name="Nature">
        <title>Anoxygenic phototroph of the Chloroflexota uses a type I reaction centre.</title>
        <authorList>
            <person name="Tsuji J.M."/>
            <person name="Shaw N.A."/>
            <person name="Nagashima S."/>
            <person name="Venkiteswaran J.J."/>
            <person name="Schiff S.L."/>
            <person name="Watanabe T."/>
            <person name="Fukui M."/>
            <person name="Hanada S."/>
            <person name="Tank M."/>
            <person name="Neufeld J.D."/>
        </authorList>
    </citation>
    <scope>NUCLEOTIDE SEQUENCE</scope>
    <source>
        <strain evidence="2">L227-S17</strain>
    </source>
</reference>
<dbReference type="AlphaFoldDB" id="A0A8T7M273"/>
<evidence type="ECO:0000313" key="1">
    <source>
        <dbReference type="EMBL" id="NWJ45066.1"/>
    </source>
</evidence>
<accession>A0A8T7M273</accession>
<evidence type="ECO:0000313" key="2">
    <source>
        <dbReference type="EMBL" id="WJW66946.1"/>
    </source>
</evidence>
<dbReference type="Proteomes" id="UP001431572">
    <property type="component" value="Chromosome 1"/>
</dbReference>
<name>A0A8T7M273_9CHLR</name>
<evidence type="ECO:0000313" key="4">
    <source>
        <dbReference type="Proteomes" id="UP001431572"/>
    </source>
</evidence>
<dbReference type="RefSeq" id="WP_341468839.1">
    <property type="nucleotide sequence ID" value="NZ_CP128399.1"/>
</dbReference>
<evidence type="ECO:0008006" key="5">
    <source>
        <dbReference type="Google" id="ProtNLM"/>
    </source>
</evidence>